<comment type="caution">
    <text evidence="2">The sequence shown here is derived from an EMBL/GenBank/DDBJ whole genome shotgun (WGS) entry which is preliminary data.</text>
</comment>
<gene>
    <name evidence="2" type="ORF">CQW23_17021</name>
</gene>
<accession>A0A2G2WCK7</accession>
<feature type="compositionally biased region" description="Acidic residues" evidence="1">
    <location>
        <begin position="385"/>
        <end position="394"/>
    </location>
</feature>
<sequence>MFMYSKDDSEELMFAIVQKKGDEHMVLRYILDMEELNHLDLPNLLIFGPTDDDANVAQVVVVQQQSERTALTEFGDEFDDFSTPPSVNLLKKMRLDAEEKLSLSKSDLDEIKSYVKTYVAQYPVHESEKGDPDIEGDPPQSLNEHKTDAKSDNIIDDVGQSFKLSGNEGAVEESLKEAESSYIDKLQEDDRHNTNAEVDEGIRKECVKSLHNENVRSMKVASMERSICEIVQRLCIPASIPWHLIDEVYVPINGHRGYADEIKELAEMLSTYLTISNFFEKKECIDWSLLDAYNEKMDQHAFDVHIVDGIVQQSSSSLDCSLFLAIYAEFLSDRHQIPSSEFDPKKHRTRYASLLWDYGVNKACTGYISDNQNPPRPKRTFIPSEDTEMIDVEP</sequence>
<dbReference type="Proteomes" id="UP000224567">
    <property type="component" value="Unassembled WGS sequence"/>
</dbReference>
<dbReference type="InterPro" id="IPR038765">
    <property type="entry name" value="Papain-like_cys_pep_sf"/>
</dbReference>
<evidence type="ECO:0000256" key="1">
    <source>
        <dbReference type="SAM" id="MobiDB-lite"/>
    </source>
</evidence>
<protein>
    <recommendedName>
        <fullName evidence="4">Ubiquitin-like protease family profile domain-containing protein</fullName>
    </recommendedName>
</protein>
<name>A0A2G2WCK7_CAPBA</name>
<reference evidence="3" key="2">
    <citation type="journal article" date="2017" name="J. Anim. Genet.">
        <title>Multiple reference genome sequences of hot pepper reveal the massive evolution of plant disease resistance genes by retroduplication.</title>
        <authorList>
            <person name="Kim S."/>
            <person name="Park J."/>
            <person name="Yeom S.-I."/>
            <person name="Kim Y.-M."/>
            <person name="Seo E."/>
            <person name="Kim K.-T."/>
            <person name="Kim M.-S."/>
            <person name="Lee J.M."/>
            <person name="Cheong K."/>
            <person name="Shin H.-S."/>
            <person name="Kim S.-B."/>
            <person name="Han K."/>
            <person name="Lee J."/>
            <person name="Park M."/>
            <person name="Lee H.-A."/>
            <person name="Lee H.-Y."/>
            <person name="Lee Y."/>
            <person name="Oh S."/>
            <person name="Lee J.H."/>
            <person name="Choi E."/>
            <person name="Choi E."/>
            <person name="Lee S.E."/>
            <person name="Jeon J."/>
            <person name="Kim H."/>
            <person name="Choi G."/>
            <person name="Song H."/>
            <person name="Lee J."/>
            <person name="Lee S.-C."/>
            <person name="Kwon J.-K."/>
            <person name="Lee H.-Y."/>
            <person name="Koo N."/>
            <person name="Hong Y."/>
            <person name="Kim R.W."/>
            <person name="Kang W.-H."/>
            <person name="Huh J.H."/>
            <person name="Kang B.-C."/>
            <person name="Yang T.-J."/>
            <person name="Lee Y.-H."/>
            <person name="Bennetzen J.L."/>
            <person name="Choi D."/>
        </authorList>
    </citation>
    <scope>NUCLEOTIDE SEQUENCE [LARGE SCALE GENOMIC DNA]</scope>
    <source>
        <strain evidence="3">cv. PBC81</strain>
    </source>
</reference>
<dbReference type="EMBL" id="MLFT02000007">
    <property type="protein sequence ID" value="PHT42996.1"/>
    <property type="molecule type" value="Genomic_DNA"/>
</dbReference>
<dbReference type="AlphaFoldDB" id="A0A2G2WCK7"/>
<evidence type="ECO:0000313" key="3">
    <source>
        <dbReference type="Proteomes" id="UP000224567"/>
    </source>
</evidence>
<dbReference type="OrthoDB" id="1297091at2759"/>
<evidence type="ECO:0008006" key="4">
    <source>
        <dbReference type="Google" id="ProtNLM"/>
    </source>
</evidence>
<dbReference type="PANTHER" id="PTHR33022:SF13">
    <property type="entry name" value="UBIQUITIN-LIKE PROTEASE FAMILY PROFILE DOMAIN-CONTAINING PROTEIN"/>
    <property type="match status" value="1"/>
</dbReference>
<feature type="region of interest" description="Disordered" evidence="1">
    <location>
        <begin position="369"/>
        <end position="394"/>
    </location>
</feature>
<dbReference type="SUPFAM" id="SSF54001">
    <property type="entry name" value="Cysteine proteinases"/>
    <property type="match status" value="1"/>
</dbReference>
<evidence type="ECO:0000313" key="2">
    <source>
        <dbReference type="EMBL" id="PHT42996.1"/>
    </source>
</evidence>
<organism evidence="2 3">
    <name type="scientific">Capsicum baccatum</name>
    <name type="common">Peruvian pepper</name>
    <dbReference type="NCBI Taxonomy" id="33114"/>
    <lineage>
        <taxon>Eukaryota</taxon>
        <taxon>Viridiplantae</taxon>
        <taxon>Streptophyta</taxon>
        <taxon>Embryophyta</taxon>
        <taxon>Tracheophyta</taxon>
        <taxon>Spermatophyta</taxon>
        <taxon>Magnoliopsida</taxon>
        <taxon>eudicotyledons</taxon>
        <taxon>Gunneridae</taxon>
        <taxon>Pentapetalae</taxon>
        <taxon>asterids</taxon>
        <taxon>lamiids</taxon>
        <taxon>Solanales</taxon>
        <taxon>Solanaceae</taxon>
        <taxon>Solanoideae</taxon>
        <taxon>Capsiceae</taxon>
        <taxon>Capsicum</taxon>
    </lineage>
</organism>
<keyword evidence="3" id="KW-1185">Reference proteome</keyword>
<feature type="region of interest" description="Disordered" evidence="1">
    <location>
        <begin position="124"/>
        <end position="147"/>
    </location>
</feature>
<dbReference type="STRING" id="33114.A0A2G2WCK7"/>
<reference evidence="2 3" key="1">
    <citation type="journal article" date="2017" name="Genome Biol.">
        <title>New reference genome sequences of hot pepper reveal the massive evolution of plant disease-resistance genes by retroduplication.</title>
        <authorList>
            <person name="Kim S."/>
            <person name="Park J."/>
            <person name="Yeom S.I."/>
            <person name="Kim Y.M."/>
            <person name="Seo E."/>
            <person name="Kim K.T."/>
            <person name="Kim M.S."/>
            <person name="Lee J.M."/>
            <person name="Cheong K."/>
            <person name="Shin H.S."/>
            <person name="Kim S.B."/>
            <person name="Han K."/>
            <person name="Lee J."/>
            <person name="Park M."/>
            <person name="Lee H.A."/>
            <person name="Lee H.Y."/>
            <person name="Lee Y."/>
            <person name="Oh S."/>
            <person name="Lee J.H."/>
            <person name="Choi E."/>
            <person name="Choi E."/>
            <person name="Lee S.E."/>
            <person name="Jeon J."/>
            <person name="Kim H."/>
            <person name="Choi G."/>
            <person name="Song H."/>
            <person name="Lee J."/>
            <person name="Lee S.C."/>
            <person name="Kwon J.K."/>
            <person name="Lee H.Y."/>
            <person name="Koo N."/>
            <person name="Hong Y."/>
            <person name="Kim R.W."/>
            <person name="Kang W.H."/>
            <person name="Huh J.H."/>
            <person name="Kang B.C."/>
            <person name="Yang T.J."/>
            <person name="Lee Y.H."/>
            <person name="Bennetzen J.L."/>
            <person name="Choi D."/>
        </authorList>
    </citation>
    <scope>NUCLEOTIDE SEQUENCE [LARGE SCALE GENOMIC DNA]</scope>
    <source>
        <strain evidence="3">cv. PBC81</strain>
    </source>
</reference>
<proteinExistence type="predicted"/>
<dbReference type="Gene3D" id="3.40.395.10">
    <property type="entry name" value="Adenoviral Proteinase, Chain A"/>
    <property type="match status" value="1"/>
</dbReference>
<dbReference type="PANTHER" id="PTHR33022">
    <property type="entry name" value="DUF1985 DOMAIN-CONTAINING PROTEIN"/>
    <property type="match status" value="1"/>
</dbReference>